<name>A0ABV5JBU0_9RHOB</name>
<protein>
    <recommendedName>
        <fullName evidence="3">DUF3126 family protein</fullName>
    </recommendedName>
</protein>
<sequence>MSGSTVVKPDRCSRFASLLWVLSLLRERAVSDDFDLDMNIDEQIAEGCLRDQLSATRFRQEIEIEILDDGLPYFDLPIIEAATPK</sequence>
<accession>A0ABV5JBU0</accession>
<keyword evidence="2" id="KW-1185">Reference proteome</keyword>
<organism evidence="1 2">
    <name type="scientific">Pseudohalocynthiibacter aestuariivivens</name>
    <dbReference type="NCBI Taxonomy" id="1591409"/>
    <lineage>
        <taxon>Bacteria</taxon>
        <taxon>Pseudomonadati</taxon>
        <taxon>Pseudomonadota</taxon>
        <taxon>Alphaproteobacteria</taxon>
        <taxon>Rhodobacterales</taxon>
        <taxon>Paracoccaceae</taxon>
        <taxon>Pseudohalocynthiibacter</taxon>
    </lineage>
</organism>
<comment type="caution">
    <text evidence="1">The sequence shown here is derived from an EMBL/GenBank/DDBJ whole genome shotgun (WGS) entry which is preliminary data.</text>
</comment>
<dbReference type="RefSeq" id="WP_213890862.1">
    <property type="nucleotide sequence ID" value="NZ_JAGFNU010000015.1"/>
</dbReference>
<reference evidence="1 2" key="1">
    <citation type="submission" date="2024-09" db="EMBL/GenBank/DDBJ databases">
        <authorList>
            <person name="Sun Q."/>
            <person name="Mori K."/>
        </authorList>
    </citation>
    <scope>NUCLEOTIDE SEQUENCE [LARGE SCALE GENOMIC DNA]</scope>
    <source>
        <strain evidence="1 2">CECT 8726</strain>
    </source>
</reference>
<evidence type="ECO:0008006" key="3">
    <source>
        <dbReference type="Google" id="ProtNLM"/>
    </source>
</evidence>
<dbReference type="EMBL" id="JBHMEA010000008">
    <property type="protein sequence ID" value="MFB9230931.1"/>
    <property type="molecule type" value="Genomic_DNA"/>
</dbReference>
<evidence type="ECO:0000313" key="2">
    <source>
        <dbReference type="Proteomes" id="UP001589683"/>
    </source>
</evidence>
<gene>
    <name evidence="1" type="ORF">ACFFUT_03900</name>
</gene>
<proteinExistence type="predicted"/>
<evidence type="ECO:0000313" key="1">
    <source>
        <dbReference type="EMBL" id="MFB9230931.1"/>
    </source>
</evidence>
<dbReference type="Proteomes" id="UP001589683">
    <property type="component" value="Unassembled WGS sequence"/>
</dbReference>